<evidence type="ECO:0000313" key="2">
    <source>
        <dbReference type="EMBL" id="PWA88646.1"/>
    </source>
</evidence>
<dbReference type="GO" id="GO:0016491">
    <property type="term" value="F:oxidoreductase activity"/>
    <property type="evidence" value="ECO:0007669"/>
    <property type="project" value="TreeGrafter"/>
</dbReference>
<sequence>MSQHGDSDNESVADPVTLIGTTYPFPKPHAEVPVILGDWWKNDIQTVMEDFLRKGGDPVKSDALTINGQPDDLYDNCSRQGTILGTRRGYNPETSRLLC</sequence>
<dbReference type="EMBL" id="PKPP01000793">
    <property type="protein sequence ID" value="PWA88646.1"/>
    <property type="molecule type" value="Genomic_DNA"/>
</dbReference>
<dbReference type="Pfam" id="PF00394">
    <property type="entry name" value="Cu-oxidase"/>
    <property type="match status" value="1"/>
</dbReference>
<dbReference type="SUPFAM" id="SSF49503">
    <property type="entry name" value="Cupredoxins"/>
    <property type="match status" value="1"/>
</dbReference>
<reference evidence="2 3" key="1">
    <citation type="journal article" date="2018" name="Mol. Plant">
        <title>The genome of Artemisia annua provides insight into the evolution of Asteraceae family and artemisinin biosynthesis.</title>
        <authorList>
            <person name="Shen Q."/>
            <person name="Zhang L."/>
            <person name="Liao Z."/>
            <person name="Wang S."/>
            <person name="Yan T."/>
            <person name="Shi P."/>
            <person name="Liu M."/>
            <person name="Fu X."/>
            <person name="Pan Q."/>
            <person name="Wang Y."/>
            <person name="Lv Z."/>
            <person name="Lu X."/>
            <person name="Zhang F."/>
            <person name="Jiang W."/>
            <person name="Ma Y."/>
            <person name="Chen M."/>
            <person name="Hao X."/>
            <person name="Li L."/>
            <person name="Tang Y."/>
            <person name="Lv G."/>
            <person name="Zhou Y."/>
            <person name="Sun X."/>
            <person name="Brodelius P.E."/>
            <person name="Rose J.K.C."/>
            <person name="Tang K."/>
        </authorList>
    </citation>
    <scope>NUCLEOTIDE SEQUENCE [LARGE SCALE GENOMIC DNA]</scope>
    <source>
        <strain evidence="3">cv. Huhao1</strain>
        <tissue evidence="2">Leaf</tissue>
    </source>
</reference>
<organism evidence="2 3">
    <name type="scientific">Artemisia annua</name>
    <name type="common">Sweet wormwood</name>
    <dbReference type="NCBI Taxonomy" id="35608"/>
    <lineage>
        <taxon>Eukaryota</taxon>
        <taxon>Viridiplantae</taxon>
        <taxon>Streptophyta</taxon>
        <taxon>Embryophyta</taxon>
        <taxon>Tracheophyta</taxon>
        <taxon>Spermatophyta</taxon>
        <taxon>Magnoliopsida</taxon>
        <taxon>eudicotyledons</taxon>
        <taxon>Gunneridae</taxon>
        <taxon>Pentapetalae</taxon>
        <taxon>asterids</taxon>
        <taxon>campanulids</taxon>
        <taxon>Asterales</taxon>
        <taxon>Asteraceae</taxon>
        <taxon>Asteroideae</taxon>
        <taxon>Anthemideae</taxon>
        <taxon>Artemisiinae</taxon>
        <taxon>Artemisia</taxon>
    </lineage>
</organism>
<dbReference type="PANTHER" id="PTHR11709:SF443">
    <property type="entry name" value="LACCASE-15"/>
    <property type="match status" value="1"/>
</dbReference>
<dbReference type="Proteomes" id="UP000245207">
    <property type="component" value="Unassembled WGS sequence"/>
</dbReference>
<dbReference type="AlphaFoldDB" id="A0A2U1PSA6"/>
<protein>
    <submittedName>
        <fullName evidence="2">Laccase</fullName>
    </submittedName>
</protein>
<evidence type="ECO:0000259" key="1">
    <source>
        <dbReference type="Pfam" id="PF00394"/>
    </source>
</evidence>
<dbReference type="STRING" id="35608.A0A2U1PSA6"/>
<dbReference type="InterPro" id="IPR001117">
    <property type="entry name" value="Cu-oxidase_2nd"/>
</dbReference>
<dbReference type="Gene3D" id="2.60.40.420">
    <property type="entry name" value="Cupredoxins - blue copper proteins"/>
    <property type="match status" value="1"/>
</dbReference>
<feature type="domain" description="Plastocyanin-like" evidence="1">
    <location>
        <begin position="31"/>
        <end position="78"/>
    </location>
</feature>
<dbReference type="InterPro" id="IPR045087">
    <property type="entry name" value="Cu-oxidase_fam"/>
</dbReference>
<dbReference type="InterPro" id="IPR008972">
    <property type="entry name" value="Cupredoxin"/>
</dbReference>
<keyword evidence="3" id="KW-1185">Reference proteome</keyword>
<name>A0A2U1PSA6_ARTAN</name>
<proteinExistence type="predicted"/>
<dbReference type="PANTHER" id="PTHR11709">
    <property type="entry name" value="MULTI-COPPER OXIDASE"/>
    <property type="match status" value="1"/>
</dbReference>
<gene>
    <name evidence="2" type="ORF">CTI12_AA078620</name>
</gene>
<evidence type="ECO:0000313" key="3">
    <source>
        <dbReference type="Proteomes" id="UP000245207"/>
    </source>
</evidence>
<accession>A0A2U1PSA6</accession>
<comment type="caution">
    <text evidence="2">The sequence shown here is derived from an EMBL/GenBank/DDBJ whole genome shotgun (WGS) entry which is preliminary data.</text>
</comment>
<dbReference type="OrthoDB" id="2121828at2759"/>